<dbReference type="Pfam" id="PF04450">
    <property type="entry name" value="BSP"/>
    <property type="match status" value="1"/>
</dbReference>
<name>A0ABR4DBG6_9PEZI</name>
<organism evidence="2 3">
    <name type="scientific">Remersonia thermophila</name>
    <dbReference type="NCBI Taxonomy" id="72144"/>
    <lineage>
        <taxon>Eukaryota</taxon>
        <taxon>Fungi</taxon>
        <taxon>Dikarya</taxon>
        <taxon>Ascomycota</taxon>
        <taxon>Pezizomycotina</taxon>
        <taxon>Sordariomycetes</taxon>
        <taxon>Sordariomycetidae</taxon>
        <taxon>Sordariales</taxon>
        <taxon>Sordariales incertae sedis</taxon>
        <taxon>Remersonia</taxon>
    </lineage>
</organism>
<accession>A0ABR4DBG6</accession>
<feature type="region of interest" description="Disordered" evidence="1">
    <location>
        <begin position="1"/>
        <end position="54"/>
    </location>
</feature>
<dbReference type="EMBL" id="JAZGUE010000004">
    <property type="protein sequence ID" value="KAL2267699.1"/>
    <property type="molecule type" value="Genomic_DNA"/>
</dbReference>
<dbReference type="InterPro" id="IPR007541">
    <property type="entry name" value="Uncharacterised_BSP"/>
</dbReference>
<dbReference type="Proteomes" id="UP001600064">
    <property type="component" value="Unassembled WGS sequence"/>
</dbReference>
<dbReference type="PANTHER" id="PTHR33321:SF12">
    <property type="entry name" value="PLANT BASIC SECRETORY PROTEIN (BSP) FAMILY PROTEIN"/>
    <property type="match status" value="1"/>
</dbReference>
<feature type="compositionally biased region" description="Low complexity" evidence="1">
    <location>
        <begin position="10"/>
        <end position="30"/>
    </location>
</feature>
<dbReference type="PANTHER" id="PTHR33321">
    <property type="match status" value="1"/>
</dbReference>
<comment type="caution">
    <text evidence="2">The sequence shown here is derived from an EMBL/GenBank/DDBJ whole genome shotgun (WGS) entry which is preliminary data.</text>
</comment>
<evidence type="ECO:0000313" key="2">
    <source>
        <dbReference type="EMBL" id="KAL2267699.1"/>
    </source>
</evidence>
<proteinExistence type="predicted"/>
<feature type="compositionally biased region" description="Low complexity" evidence="1">
    <location>
        <begin position="38"/>
        <end position="50"/>
    </location>
</feature>
<gene>
    <name evidence="2" type="ORF">VTJ83DRAFT_4976</name>
</gene>
<protein>
    <submittedName>
        <fullName evidence="2">Uncharacterized protein</fullName>
    </submittedName>
</protein>
<keyword evidence="3" id="KW-1185">Reference proteome</keyword>
<dbReference type="RefSeq" id="XP_070866426.1">
    <property type="nucleotide sequence ID" value="XM_071011524.1"/>
</dbReference>
<reference evidence="2 3" key="1">
    <citation type="journal article" date="2024" name="Commun. Biol.">
        <title>Comparative genomic analysis of thermophilic fungi reveals convergent evolutionary adaptations and gene losses.</title>
        <authorList>
            <person name="Steindorff A.S."/>
            <person name="Aguilar-Pontes M.V."/>
            <person name="Robinson A.J."/>
            <person name="Andreopoulos B."/>
            <person name="LaButti K."/>
            <person name="Kuo A."/>
            <person name="Mondo S."/>
            <person name="Riley R."/>
            <person name="Otillar R."/>
            <person name="Haridas S."/>
            <person name="Lipzen A."/>
            <person name="Grimwood J."/>
            <person name="Schmutz J."/>
            <person name="Clum A."/>
            <person name="Reid I.D."/>
            <person name="Moisan M.C."/>
            <person name="Butler G."/>
            <person name="Nguyen T.T.M."/>
            <person name="Dewar K."/>
            <person name="Conant G."/>
            <person name="Drula E."/>
            <person name="Henrissat B."/>
            <person name="Hansel C."/>
            <person name="Singer S."/>
            <person name="Hutchinson M.I."/>
            <person name="de Vries R.P."/>
            <person name="Natvig D.O."/>
            <person name="Powell A.J."/>
            <person name="Tsang A."/>
            <person name="Grigoriev I.V."/>
        </authorList>
    </citation>
    <scope>NUCLEOTIDE SEQUENCE [LARGE SCALE GENOMIC DNA]</scope>
    <source>
        <strain evidence="2 3">ATCC 22073</strain>
    </source>
</reference>
<evidence type="ECO:0000256" key="1">
    <source>
        <dbReference type="SAM" id="MobiDB-lite"/>
    </source>
</evidence>
<sequence>MVMREQDPMGADALSSSAPASVVVDASDAGSGDDKRASSSSSDPASRPAAIKPPKLRLHIQDLAHPGTAKFLRVVPNAGDLLAQAVGDIDRLLYRPPDGSKKQGTRPHAPPTRSVTLVLEDMDGVAYTTGSDLDDDHKEIHFSLRYIDSIHPEELLASEIRGVLTHELVHCYQWNACGTCPGGLIEGVADWVRLRCGLEPPHWRKHPDGDWASGYEQTAYFLQYLETRFGPGTVQEINAKMRRHKYRGGAFWCKLLGKTVDELYANYVKEVTGGEGDGEGDRSDDESCS</sequence>
<dbReference type="GeneID" id="98126168"/>
<evidence type="ECO:0000313" key="3">
    <source>
        <dbReference type="Proteomes" id="UP001600064"/>
    </source>
</evidence>